<gene>
    <name evidence="4" type="ORF">ACFSBX_00365</name>
</gene>
<dbReference type="AlphaFoldDB" id="A0ABD6CJW9"/>
<dbReference type="Pfam" id="PF23994">
    <property type="entry name" value="DUF7312"/>
    <property type="match status" value="1"/>
</dbReference>
<dbReference type="RefSeq" id="WP_256421690.1">
    <property type="nucleotide sequence ID" value="NZ_JANHDI010000008.1"/>
</dbReference>
<keyword evidence="2" id="KW-0472">Membrane</keyword>
<dbReference type="Proteomes" id="UP001597085">
    <property type="component" value="Unassembled WGS sequence"/>
</dbReference>
<evidence type="ECO:0000256" key="2">
    <source>
        <dbReference type="SAM" id="Phobius"/>
    </source>
</evidence>
<protein>
    <recommendedName>
        <fullName evidence="3">DUF7312 domain-containing protein</fullName>
    </recommendedName>
</protein>
<accession>A0ABD6CJW9</accession>
<feature type="transmembrane region" description="Helical" evidence="2">
    <location>
        <begin position="87"/>
        <end position="109"/>
    </location>
</feature>
<keyword evidence="2" id="KW-0812">Transmembrane</keyword>
<reference evidence="4 5" key="1">
    <citation type="journal article" date="2019" name="Int. J. Syst. Evol. Microbiol.">
        <title>The Global Catalogue of Microorganisms (GCM) 10K type strain sequencing project: providing services to taxonomists for standard genome sequencing and annotation.</title>
        <authorList>
            <consortium name="The Broad Institute Genomics Platform"/>
            <consortium name="The Broad Institute Genome Sequencing Center for Infectious Disease"/>
            <person name="Wu L."/>
            <person name="Ma J."/>
        </authorList>
    </citation>
    <scope>NUCLEOTIDE SEQUENCE [LARGE SCALE GENOMIC DNA]</scope>
    <source>
        <strain evidence="4 5">CGMCC 1.12121</strain>
    </source>
</reference>
<feature type="compositionally biased region" description="Basic and acidic residues" evidence="1">
    <location>
        <begin position="26"/>
        <end position="39"/>
    </location>
</feature>
<dbReference type="EMBL" id="JBHUDK010000002">
    <property type="protein sequence ID" value="MFD1597427.1"/>
    <property type="molecule type" value="Genomic_DNA"/>
</dbReference>
<keyword evidence="2" id="KW-1133">Transmembrane helix</keyword>
<evidence type="ECO:0000256" key="1">
    <source>
        <dbReference type="SAM" id="MobiDB-lite"/>
    </source>
</evidence>
<evidence type="ECO:0000313" key="4">
    <source>
        <dbReference type="EMBL" id="MFD1597427.1"/>
    </source>
</evidence>
<comment type="caution">
    <text evidence="4">The sequence shown here is derived from an EMBL/GenBank/DDBJ whole genome shotgun (WGS) entry which is preliminary data.</text>
</comment>
<evidence type="ECO:0000259" key="3">
    <source>
        <dbReference type="Pfam" id="PF23994"/>
    </source>
</evidence>
<organism evidence="4 5">
    <name type="scientific">Halobellus rarus</name>
    <dbReference type="NCBI Taxonomy" id="1126237"/>
    <lineage>
        <taxon>Archaea</taxon>
        <taxon>Methanobacteriati</taxon>
        <taxon>Methanobacteriota</taxon>
        <taxon>Stenosarchaea group</taxon>
        <taxon>Halobacteria</taxon>
        <taxon>Halobacteriales</taxon>
        <taxon>Haloferacaceae</taxon>
        <taxon>Halobellus</taxon>
    </lineage>
</organism>
<feature type="region of interest" description="Disordered" evidence="1">
    <location>
        <begin position="1"/>
        <end position="79"/>
    </location>
</feature>
<evidence type="ECO:0000313" key="5">
    <source>
        <dbReference type="Proteomes" id="UP001597085"/>
    </source>
</evidence>
<feature type="compositionally biased region" description="Basic and acidic residues" evidence="1">
    <location>
        <begin position="1"/>
        <end position="17"/>
    </location>
</feature>
<feature type="domain" description="DUF7312" evidence="3">
    <location>
        <begin position="54"/>
        <end position="103"/>
    </location>
</feature>
<sequence length="110" mass="11601">MTDSHDDRRRTASETDAARNGSAPRAEVERDHDVSRAETGETSQQESAPGDNRDSDADGADAAVAVEDLDPRFREPIEPESPAAENALFVFLGVLGTVGLLASAVLPGLL</sequence>
<name>A0ABD6CJW9_9EURY</name>
<keyword evidence="5" id="KW-1185">Reference proteome</keyword>
<dbReference type="InterPro" id="IPR055736">
    <property type="entry name" value="DUF7312"/>
</dbReference>
<proteinExistence type="predicted"/>